<reference evidence="3 4" key="1">
    <citation type="submission" date="2017-10" db="EMBL/GenBank/DDBJ databases">
        <title>Bacillus sp. nov., a halophilic bacterium isolated from a Keqin Lake.</title>
        <authorList>
            <person name="Wang H."/>
        </authorList>
    </citation>
    <scope>NUCLEOTIDE SEQUENCE [LARGE SCALE GENOMIC DNA]</scope>
    <source>
        <strain evidence="3 4">KQ-12</strain>
    </source>
</reference>
<gene>
    <name evidence="3" type="ORF">CR194_03860</name>
</gene>
<dbReference type="InterPro" id="IPR002645">
    <property type="entry name" value="STAS_dom"/>
</dbReference>
<name>A0A323TKP2_9BACI</name>
<evidence type="ECO:0000313" key="4">
    <source>
        <dbReference type="Proteomes" id="UP000248214"/>
    </source>
</evidence>
<keyword evidence="1" id="KW-0597">Phosphoprotein</keyword>
<comment type="caution">
    <text evidence="3">The sequence shown here is derived from an EMBL/GenBank/DDBJ whole genome shotgun (WGS) entry which is preliminary data.</text>
</comment>
<keyword evidence="4" id="KW-1185">Reference proteome</keyword>
<dbReference type="AlphaFoldDB" id="A0A323TKP2"/>
<proteinExistence type="predicted"/>
<dbReference type="Pfam" id="PF01740">
    <property type="entry name" value="STAS"/>
    <property type="match status" value="1"/>
</dbReference>
<protein>
    <submittedName>
        <fullName evidence="3">RsbT co-antagonist protein RsbRB</fullName>
    </submittedName>
</protein>
<dbReference type="PROSITE" id="PS50801">
    <property type="entry name" value="STAS"/>
    <property type="match status" value="1"/>
</dbReference>
<dbReference type="OrthoDB" id="9800154at2"/>
<dbReference type="RefSeq" id="WP_110608310.1">
    <property type="nucleotide sequence ID" value="NZ_PDOD01000001.1"/>
</dbReference>
<dbReference type="PANTHER" id="PTHR33745">
    <property type="entry name" value="RSBT ANTAGONIST PROTEIN RSBS-RELATED"/>
    <property type="match status" value="1"/>
</dbReference>
<evidence type="ECO:0000313" key="3">
    <source>
        <dbReference type="EMBL" id="PYZ94676.1"/>
    </source>
</evidence>
<accession>A0A323TKP2</accession>
<feature type="domain" description="STAS" evidence="2">
    <location>
        <begin position="165"/>
        <end position="276"/>
    </location>
</feature>
<dbReference type="Proteomes" id="UP000248214">
    <property type="component" value="Unassembled WGS sequence"/>
</dbReference>
<dbReference type="InterPro" id="IPR051932">
    <property type="entry name" value="Bact_StressResp_Reg"/>
</dbReference>
<dbReference type="InterPro" id="IPR036513">
    <property type="entry name" value="STAS_dom_sf"/>
</dbReference>
<dbReference type="SUPFAM" id="SSF52091">
    <property type="entry name" value="SpoIIaa-like"/>
    <property type="match status" value="1"/>
</dbReference>
<evidence type="ECO:0000256" key="1">
    <source>
        <dbReference type="ARBA" id="ARBA00022553"/>
    </source>
</evidence>
<dbReference type="PANTHER" id="PTHR33745:SF3">
    <property type="entry name" value="RSBT CO-ANTAGONIST PROTEIN RSBRC"/>
    <property type="match status" value="1"/>
</dbReference>
<dbReference type="EMBL" id="PDOD01000001">
    <property type="protein sequence ID" value="PYZ94676.1"/>
    <property type="molecule type" value="Genomic_DNA"/>
</dbReference>
<sequence length="281" mass="32717">MYKSKELYDYLISNVNQITEEWYETIDKKGPKGIYSSQDPSVVNNLKRQNNEFHKRFFEVFNQEESIFFQGLEKWILEIAMDDEHLNTPLHLILREFNRTQQQYVKLIDEYVETVKEEYPLKEIIQWYRTVDKTFREITVWFVEEHTNFSKKRIEAQQEVIMELSSPVITLSQHVALLPLVGEIDSSRSKIILENTMEQCSQLGVNYLLLDLSGVVKIDQIVAAQLMHLIDALKLIGVSTTLSGLRPELAHSTVKLGLNLDHVTIKPSLADSIRSREFALK</sequence>
<evidence type="ECO:0000259" key="2">
    <source>
        <dbReference type="PROSITE" id="PS50801"/>
    </source>
</evidence>
<dbReference type="Gene3D" id="3.30.750.24">
    <property type="entry name" value="STAS domain"/>
    <property type="match status" value="1"/>
</dbReference>
<dbReference type="CDD" id="cd07041">
    <property type="entry name" value="STAS_RsbR_RsbS_like"/>
    <property type="match status" value="1"/>
</dbReference>
<organism evidence="3 4">
    <name type="scientific">Salipaludibacillus keqinensis</name>
    <dbReference type="NCBI Taxonomy" id="2045207"/>
    <lineage>
        <taxon>Bacteria</taxon>
        <taxon>Bacillati</taxon>
        <taxon>Bacillota</taxon>
        <taxon>Bacilli</taxon>
        <taxon>Bacillales</taxon>
        <taxon>Bacillaceae</taxon>
    </lineage>
</organism>